<dbReference type="InterPro" id="IPR000843">
    <property type="entry name" value="HTH_LacI"/>
</dbReference>
<dbReference type="PRINTS" id="PR00036">
    <property type="entry name" value="HTHLACI"/>
</dbReference>
<reference evidence="6" key="1">
    <citation type="submission" date="2022-12" db="EMBL/GenBank/DDBJ databases">
        <title>Reference genome sequencing for broad-spectrum identification of bacterial and archaeal isolates by mass spectrometry.</title>
        <authorList>
            <person name="Sekiguchi Y."/>
            <person name="Tourlousse D.M."/>
        </authorList>
    </citation>
    <scope>NUCLEOTIDE SEQUENCE</scope>
    <source>
        <strain evidence="6">14</strain>
    </source>
</reference>
<dbReference type="RefSeq" id="WP_281882694.1">
    <property type="nucleotide sequence ID" value="NZ_BSDP01000001.1"/>
</dbReference>
<comment type="caution">
    <text evidence="6">The sequence shown here is derived from an EMBL/GenBank/DDBJ whole genome shotgun (WGS) entry which is preliminary data.</text>
</comment>
<evidence type="ECO:0000313" key="6">
    <source>
        <dbReference type="EMBL" id="GLI26676.1"/>
    </source>
</evidence>
<dbReference type="Proteomes" id="UP001144396">
    <property type="component" value="Unassembled WGS sequence"/>
</dbReference>
<dbReference type="CDD" id="cd01574">
    <property type="entry name" value="PBP1_LacI"/>
    <property type="match status" value="1"/>
</dbReference>
<evidence type="ECO:0000256" key="4">
    <source>
        <dbReference type="SAM" id="MobiDB-lite"/>
    </source>
</evidence>
<proteinExistence type="predicted"/>
<dbReference type="PROSITE" id="PS00356">
    <property type="entry name" value="HTH_LACI_1"/>
    <property type="match status" value="1"/>
</dbReference>
<accession>A0A9W6CV77</accession>
<keyword evidence="1" id="KW-0805">Transcription regulation</keyword>
<keyword evidence="2" id="KW-0238">DNA-binding</keyword>
<evidence type="ECO:0000259" key="5">
    <source>
        <dbReference type="PROSITE" id="PS50932"/>
    </source>
</evidence>
<keyword evidence="3" id="KW-0804">Transcription</keyword>
<evidence type="ECO:0000256" key="3">
    <source>
        <dbReference type="ARBA" id="ARBA00023163"/>
    </source>
</evidence>
<dbReference type="InterPro" id="IPR046335">
    <property type="entry name" value="LacI/GalR-like_sensor"/>
</dbReference>
<dbReference type="PROSITE" id="PS50932">
    <property type="entry name" value="HTH_LACI_2"/>
    <property type="match status" value="1"/>
</dbReference>
<dbReference type="Pfam" id="PF13377">
    <property type="entry name" value="Peripla_BP_3"/>
    <property type="match status" value="1"/>
</dbReference>
<organism evidence="6 7">
    <name type="scientific">Agromyces rhizosphaerae</name>
    <dbReference type="NCBI Taxonomy" id="88374"/>
    <lineage>
        <taxon>Bacteria</taxon>
        <taxon>Bacillati</taxon>
        <taxon>Actinomycetota</taxon>
        <taxon>Actinomycetes</taxon>
        <taxon>Micrococcales</taxon>
        <taxon>Microbacteriaceae</taxon>
        <taxon>Agromyces</taxon>
    </lineage>
</organism>
<dbReference type="PANTHER" id="PTHR30146">
    <property type="entry name" value="LACI-RELATED TRANSCRIPTIONAL REPRESSOR"/>
    <property type="match status" value="1"/>
</dbReference>
<dbReference type="GO" id="GO:0000976">
    <property type="term" value="F:transcription cis-regulatory region binding"/>
    <property type="evidence" value="ECO:0007669"/>
    <property type="project" value="TreeGrafter"/>
</dbReference>
<sequence>MATDASGSAGTAAGEASVPTMFDVARLAGVSHQTVSRVLNGRADVAEATRARVQQAIADLHYTPSPAARAMASRRSRSLGLILAGRPDYGPSSAALEFNQAAYAAGYTVSQVSMRSLQRSALREAVRRLVAQRVEAIVLISGEREAVEVVGSVDVRVPVVAVASEPVSGVRRVAIDQAAGARAAVEHLVGLGHREIRHVAGPHRWMDATERVRGWREAMASHGLRVAPPIEGEWLPDSGYAAGVELAADATATAVFVGNDQMALGLLHALRDAGRRVPDDLSVVGFDDEPEAAHFAPPLTTLRQDFDALGRDTMSLVAELLAGPGASASQPASVDDPAPRAPSLIVRASTAPPPRA</sequence>
<evidence type="ECO:0000313" key="7">
    <source>
        <dbReference type="Proteomes" id="UP001144396"/>
    </source>
</evidence>
<dbReference type="EMBL" id="BSDP01000001">
    <property type="protein sequence ID" value="GLI26676.1"/>
    <property type="molecule type" value="Genomic_DNA"/>
</dbReference>
<dbReference type="Pfam" id="PF00356">
    <property type="entry name" value="LacI"/>
    <property type="match status" value="1"/>
</dbReference>
<dbReference type="Gene3D" id="3.40.50.2300">
    <property type="match status" value="2"/>
</dbReference>
<dbReference type="InterPro" id="IPR028082">
    <property type="entry name" value="Peripla_BP_I"/>
</dbReference>
<feature type="domain" description="HTH lacI-type" evidence="5">
    <location>
        <begin position="19"/>
        <end position="73"/>
    </location>
</feature>
<dbReference type="GO" id="GO:0003700">
    <property type="term" value="F:DNA-binding transcription factor activity"/>
    <property type="evidence" value="ECO:0007669"/>
    <property type="project" value="TreeGrafter"/>
</dbReference>
<dbReference type="PANTHER" id="PTHR30146:SF109">
    <property type="entry name" value="HTH-TYPE TRANSCRIPTIONAL REGULATOR GALS"/>
    <property type="match status" value="1"/>
</dbReference>
<dbReference type="Gene3D" id="1.10.260.40">
    <property type="entry name" value="lambda repressor-like DNA-binding domains"/>
    <property type="match status" value="1"/>
</dbReference>
<dbReference type="SUPFAM" id="SSF47413">
    <property type="entry name" value="lambda repressor-like DNA-binding domains"/>
    <property type="match status" value="1"/>
</dbReference>
<name>A0A9W6CV77_9MICO</name>
<dbReference type="AlphaFoldDB" id="A0A9W6CV77"/>
<protein>
    <submittedName>
        <fullName evidence="6">LacI family transcriptional regulator</fullName>
    </submittedName>
</protein>
<dbReference type="InterPro" id="IPR010982">
    <property type="entry name" value="Lambda_DNA-bd_dom_sf"/>
</dbReference>
<evidence type="ECO:0000256" key="2">
    <source>
        <dbReference type="ARBA" id="ARBA00023125"/>
    </source>
</evidence>
<gene>
    <name evidence="6" type="ORF">ARHIZOSPH14_09180</name>
</gene>
<keyword evidence="7" id="KW-1185">Reference proteome</keyword>
<feature type="region of interest" description="Disordered" evidence="4">
    <location>
        <begin position="325"/>
        <end position="356"/>
    </location>
</feature>
<dbReference type="CDD" id="cd01392">
    <property type="entry name" value="HTH_LacI"/>
    <property type="match status" value="1"/>
</dbReference>
<dbReference type="SMART" id="SM00354">
    <property type="entry name" value="HTH_LACI"/>
    <property type="match status" value="1"/>
</dbReference>
<dbReference type="SUPFAM" id="SSF53822">
    <property type="entry name" value="Periplasmic binding protein-like I"/>
    <property type="match status" value="1"/>
</dbReference>
<evidence type="ECO:0000256" key="1">
    <source>
        <dbReference type="ARBA" id="ARBA00023015"/>
    </source>
</evidence>